<evidence type="ECO:0000313" key="3">
    <source>
        <dbReference type="Proteomes" id="UP001202961"/>
    </source>
</evidence>
<keyword evidence="1" id="KW-0812">Transmembrane</keyword>
<comment type="caution">
    <text evidence="2">The sequence shown here is derived from an EMBL/GenBank/DDBJ whole genome shotgun (WGS) entry which is preliminary data.</text>
</comment>
<keyword evidence="1" id="KW-1133">Transmembrane helix</keyword>
<sequence length="177" mass="20069">MATSSNRASGFACIFTGGRSMLGLRVLAIAFLSIWLGSLYLAYDIFYHLGINPADGYDGNLAPLSHRIGLSSFVGVSISSVYFFMVFIEHHVVTQILLSDDKQTLRFKTMGWLSWRPIDIPPNDLIKATEQHHASGDSSVTVPRLRLRIRNRKWSLWIQLPGKVVDEKAFRRYVLRK</sequence>
<accession>A0ABT0TXC4</accession>
<dbReference type="EMBL" id="JAMQBK010000004">
    <property type="protein sequence ID" value="MCM2369190.1"/>
    <property type="molecule type" value="Genomic_DNA"/>
</dbReference>
<organism evidence="2 3">
    <name type="scientific">Aporhodopirellula aestuarii</name>
    <dbReference type="NCBI Taxonomy" id="2950107"/>
    <lineage>
        <taxon>Bacteria</taxon>
        <taxon>Pseudomonadati</taxon>
        <taxon>Planctomycetota</taxon>
        <taxon>Planctomycetia</taxon>
        <taxon>Pirellulales</taxon>
        <taxon>Pirellulaceae</taxon>
        <taxon>Aporhodopirellula</taxon>
    </lineage>
</organism>
<evidence type="ECO:0000256" key="1">
    <source>
        <dbReference type="SAM" id="Phobius"/>
    </source>
</evidence>
<reference evidence="2 3" key="1">
    <citation type="journal article" date="2022" name="Syst. Appl. Microbiol.">
        <title>Rhodopirellula aestuarii sp. nov., a novel member of the genus Rhodopirellula isolated from brackish sediments collected in the Tagus River estuary, Portugal.</title>
        <authorList>
            <person name="Vitorino I.R."/>
            <person name="Klimek D."/>
            <person name="Calusinska M."/>
            <person name="Lobo-da-Cunha A."/>
            <person name="Vasconcelos V."/>
            <person name="Lage O.M."/>
        </authorList>
    </citation>
    <scope>NUCLEOTIDE SEQUENCE [LARGE SCALE GENOMIC DNA]</scope>
    <source>
        <strain evidence="2 3">ICT_H3.1</strain>
    </source>
</reference>
<keyword evidence="3" id="KW-1185">Reference proteome</keyword>
<keyword evidence="1" id="KW-0472">Membrane</keyword>
<evidence type="ECO:0008006" key="4">
    <source>
        <dbReference type="Google" id="ProtNLM"/>
    </source>
</evidence>
<dbReference type="RefSeq" id="WP_250926865.1">
    <property type="nucleotide sequence ID" value="NZ_JAMQBK010000004.1"/>
</dbReference>
<dbReference type="Pfam" id="PF06979">
    <property type="entry name" value="TMEM70"/>
    <property type="match status" value="1"/>
</dbReference>
<evidence type="ECO:0000313" key="2">
    <source>
        <dbReference type="EMBL" id="MCM2369190.1"/>
    </source>
</evidence>
<dbReference type="InterPro" id="IPR045325">
    <property type="entry name" value="TMEM70/TMEM186/TMEM223"/>
</dbReference>
<dbReference type="Proteomes" id="UP001202961">
    <property type="component" value="Unassembled WGS sequence"/>
</dbReference>
<gene>
    <name evidence="2" type="ORF">NB063_01000</name>
</gene>
<feature type="transmembrane region" description="Helical" evidence="1">
    <location>
        <begin position="68"/>
        <end position="88"/>
    </location>
</feature>
<name>A0ABT0TXC4_9BACT</name>
<proteinExistence type="predicted"/>
<protein>
    <recommendedName>
        <fullName evidence="4">Photosystem I assembly protein Ycf4</fullName>
    </recommendedName>
</protein>
<feature type="transmembrane region" description="Helical" evidence="1">
    <location>
        <begin position="21"/>
        <end position="43"/>
    </location>
</feature>